<dbReference type="Gene3D" id="3.10.450.50">
    <property type="match status" value="1"/>
</dbReference>
<reference evidence="1 2" key="1">
    <citation type="submission" date="2021-10" db="EMBL/GenBank/DDBJ databases">
        <title>Streptomyces sp. strain SMC 277, a novel streptomycete isolated from soil.</title>
        <authorList>
            <person name="Chanama M."/>
        </authorList>
    </citation>
    <scope>NUCLEOTIDE SEQUENCE [LARGE SCALE GENOMIC DNA]</scope>
    <source>
        <strain evidence="1 2">SMC 277</strain>
    </source>
</reference>
<organism evidence="1 2">
    <name type="scientific">Streptomyces antimicrobicus</name>
    <dbReference type="NCBI Taxonomy" id="2883108"/>
    <lineage>
        <taxon>Bacteria</taxon>
        <taxon>Bacillati</taxon>
        <taxon>Actinomycetota</taxon>
        <taxon>Actinomycetes</taxon>
        <taxon>Kitasatosporales</taxon>
        <taxon>Streptomycetaceae</taxon>
        <taxon>Streptomyces</taxon>
    </lineage>
</organism>
<dbReference type="Proteomes" id="UP001199054">
    <property type="component" value="Unassembled WGS sequence"/>
</dbReference>
<evidence type="ECO:0000313" key="1">
    <source>
        <dbReference type="EMBL" id="MCB5183389.1"/>
    </source>
</evidence>
<dbReference type="RefSeq" id="WP_226730821.1">
    <property type="nucleotide sequence ID" value="NZ_JAJAUY010000214.1"/>
</dbReference>
<evidence type="ECO:0000313" key="2">
    <source>
        <dbReference type="Proteomes" id="UP001199054"/>
    </source>
</evidence>
<proteinExistence type="predicted"/>
<keyword evidence="2" id="KW-1185">Reference proteome</keyword>
<sequence length="131" mass="14399">MSKAEIDQLTAEFFGAFDNRHGAADVARVRRLMLPGGVIVKTGPDFTAYTVDAFVEPREKLLAEGRLVGFSEWETSERTEIAGDVAARFGTYEKSGVLDGEPFEGGGTKSFQFVRTADGWRISAFAWSDRP</sequence>
<dbReference type="InterPro" id="IPR032710">
    <property type="entry name" value="NTF2-like_dom_sf"/>
</dbReference>
<dbReference type="EMBL" id="JAJAUY010000214">
    <property type="protein sequence ID" value="MCB5183389.1"/>
    <property type="molecule type" value="Genomic_DNA"/>
</dbReference>
<gene>
    <name evidence="1" type="ORF">LG632_29025</name>
</gene>
<name>A0ABS8BFI0_9ACTN</name>
<protein>
    <submittedName>
        <fullName evidence="1">Nuclear transport factor 2 family protein</fullName>
    </submittedName>
</protein>
<comment type="caution">
    <text evidence="1">The sequence shown here is derived from an EMBL/GenBank/DDBJ whole genome shotgun (WGS) entry which is preliminary data.</text>
</comment>
<accession>A0ABS8BFI0</accession>
<dbReference type="SUPFAM" id="SSF54427">
    <property type="entry name" value="NTF2-like"/>
    <property type="match status" value="1"/>
</dbReference>